<name>A0ABV6JFT4_9BACL</name>
<accession>A0ABV6JFT4</accession>
<feature type="domain" description="Nudix hydrolase" evidence="1">
    <location>
        <begin position="2"/>
        <end position="97"/>
    </location>
</feature>
<dbReference type="SUPFAM" id="SSF55811">
    <property type="entry name" value="Nudix"/>
    <property type="match status" value="1"/>
</dbReference>
<organism evidence="2 3">
    <name type="scientific">Paenibacillus mendelii</name>
    <dbReference type="NCBI Taxonomy" id="206163"/>
    <lineage>
        <taxon>Bacteria</taxon>
        <taxon>Bacillati</taxon>
        <taxon>Bacillota</taxon>
        <taxon>Bacilli</taxon>
        <taxon>Bacillales</taxon>
        <taxon>Paenibacillaceae</taxon>
        <taxon>Paenibacillus</taxon>
    </lineage>
</organism>
<dbReference type="CDD" id="cd02883">
    <property type="entry name" value="NUDIX_Hydrolase"/>
    <property type="match status" value="1"/>
</dbReference>
<evidence type="ECO:0000259" key="1">
    <source>
        <dbReference type="PROSITE" id="PS51462"/>
    </source>
</evidence>
<dbReference type="Pfam" id="PF00293">
    <property type="entry name" value="NUDIX"/>
    <property type="match status" value="1"/>
</dbReference>
<dbReference type="GO" id="GO:0016787">
    <property type="term" value="F:hydrolase activity"/>
    <property type="evidence" value="ECO:0007669"/>
    <property type="project" value="UniProtKB-KW"/>
</dbReference>
<protein>
    <submittedName>
        <fullName evidence="2">NUDIX hydrolase</fullName>
        <ecNumber evidence="2">3.6.-.-</ecNumber>
    </submittedName>
</protein>
<proteinExistence type="predicted"/>
<dbReference type="EMBL" id="JBHLVF010000041">
    <property type="protein sequence ID" value="MFC0394790.1"/>
    <property type="molecule type" value="Genomic_DNA"/>
</dbReference>
<dbReference type="RefSeq" id="WP_204815957.1">
    <property type="nucleotide sequence ID" value="NZ_JANHOF010000001.1"/>
</dbReference>
<dbReference type="Proteomes" id="UP001589818">
    <property type="component" value="Unassembled WGS sequence"/>
</dbReference>
<sequence>MEFRQMTSAFLFNSRNEVLLIKKPSGRLFNGEHWSSIGGHLEPEGLNQPMIGCYREVFEEAGIHRHDLMDLKLKYIVLRKKVDEVRQHFIYFGSTSS</sequence>
<evidence type="ECO:0000313" key="2">
    <source>
        <dbReference type="EMBL" id="MFC0394790.1"/>
    </source>
</evidence>
<dbReference type="EC" id="3.6.-.-" evidence="2"/>
<keyword evidence="3" id="KW-1185">Reference proteome</keyword>
<dbReference type="InterPro" id="IPR000086">
    <property type="entry name" value="NUDIX_hydrolase_dom"/>
</dbReference>
<dbReference type="InterPro" id="IPR015797">
    <property type="entry name" value="NUDIX_hydrolase-like_dom_sf"/>
</dbReference>
<reference evidence="2 3" key="1">
    <citation type="submission" date="2024-09" db="EMBL/GenBank/DDBJ databases">
        <authorList>
            <person name="Sun Q."/>
            <person name="Mori K."/>
        </authorList>
    </citation>
    <scope>NUCLEOTIDE SEQUENCE [LARGE SCALE GENOMIC DNA]</scope>
    <source>
        <strain evidence="2 3">CCM 4839</strain>
    </source>
</reference>
<dbReference type="Gene3D" id="3.90.79.10">
    <property type="entry name" value="Nucleoside Triphosphate Pyrophosphohydrolase"/>
    <property type="match status" value="1"/>
</dbReference>
<dbReference type="PROSITE" id="PS51462">
    <property type="entry name" value="NUDIX"/>
    <property type="match status" value="1"/>
</dbReference>
<comment type="caution">
    <text evidence="2">The sequence shown here is derived from an EMBL/GenBank/DDBJ whole genome shotgun (WGS) entry which is preliminary data.</text>
</comment>
<keyword evidence="2" id="KW-0378">Hydrolase</keyword>
<gene>
    <name evidence="2" type="ORF">ACFFJ8_25935</name>
</gene>
<evidence type="ECO:0000313" key="3">
    <source>
        <dbReference type="Proteomes" id="UP001589818"/>
    </source>
</evidence>